<dbReference type="SMART" id="SM01260">
    <property type="entry name" value="LANC_like"/>
    <property type="match status" value="1"/>
</dbReference>
<name>A0A2P8FLB2_9BACT</name>
<organism evidence="1 2">
    <name type="scientific">Dyadobacter jiangsuensis</name>
    <dbReference type="NCBI Taxonomy" id="1591085"/>
    <lineage>
        <taxon>Bacteria</taxon>
        <taxon>Pseudomonadati</taxon>
        <taxon>Bacteroidota</taxon>
        <taxon>Cytophagia</taxon>
        <taxon>Cytophagales</taxon>
        <taxon>Spirosomataceae</taxon>
        <taxon>Dyadobacter</taxon>
    </lineage>
</organism>
<protein>
    <recommendedName>
        <fullName evidence="3">Lanthionine synthetase-like protein</fullName>
    </recommendedName>
</protein>
<proteinExistence type="predicted"/>
<comment type="caution">
    <text evidence="1">The sequence shown here is derived from an EMBL/GenBank/DDBJ whole genome shotgun (WGS) entry which is preliminary data.</text>
</comment>
<dbReference type="Gene3D" id="1.50.10.20">
    <property type="match status" value="2"/>
</dbReference>
<dbReference type="SUPFAM" id="SSF158745">
    <property type="entry name" value="LanC-like"/>
    <property type="match status" value="1"/>
</dbReference>
<evidence type="ECO:0000313" key="1">
    <source>
        <dbReference type="EMBL" id="PSL22499.1"/>
    </source>
</evidence>
<dbReference type="AlphaFoldDB" id="A0A2P8FLB2"/>
<accession>A0A2P8FLB2</accession>
<dbReference type="EMBL" id="PYAS01000020">
    <property type="protein sequence ID" value="PSL22499.1"/>
    <property type="molecule type" value="Genomic_DNA"/>
</dbReference>
<dbReference type="OrthoDB" id="6313827at2"/>
<keyword evidence="2" id="KW-1185">Reference proteome</keyword>
<dbReference type="RefSeq" id="WP_106599156.1">
    <property type="nucleotide sequence ID" value="NZ_PYAS01000020.1"/>
</dbReference>
<reference evidence="1 2" key="1">
    <citation type="submission" date="2018-03" db="EMBL/GenBank/DDBJ databases">
        <title>Genomic Encyclopedia of Archaeal and Bacterial Type Strains, Phase II (KMG-II): from individual species to whole genera.</title>
        <authorList>
            <person name="Goeker M."/>
        </authorList>
    </citation>
    <scope>NUCLEOTIDE SEQUENCE [LARGE SCALE GENOMIC DNA]</scope>
    <source>
        <strain evidence="1 2">DSM 29057</strain>
    </source>
</reference>
<dbReference type="InterPro" id="IPR007822">
    <property type="entry name" value="LANC-like"/>
</dbReference>
<gene>
    <name evidence="1" type="ORF">CLV60_12043</name>
</gene>
<dbReference type="Proteomes" id="UP000241964">
    <property type="component" value="Unassembled WGS sequence"/>
</dbReference>
<dbReference type="GO" id="GO:0031179">
    <property type="term" value="P:peptide modification"/>
    <property type="evidence" value="ECO:0007669"/>
    <property type="project" value="InterPro"/>
</dbReference>
<sequence length="377" mass="41456">MTTSTGITGLSAMIAAAKIDEIYEVVSTHKKQLSSFGFTRGYLGVSVFTYLYAVHSGKKQYLDVARDTFDHACDLVDSDPLKAYPQDFASLGAVAQYLCQVSVLDLDPNVFLSDIDAVLLKKMRSELYIGNLGGFGSGALGYGIYFLQRSYYNRALALPIIDELVQGIVRYAIPTGEGCYWKSGMNGHHAKAAVFYPTETTAVLLFLARAIDMGLCPADFLEGIVNEAIIYIENQEADASAETGYALLRAGAAFGNPSWTREGLEILRKHAKCRQEHLTATRDAGIQHGAAGLALLFDRVARLTYDQTLENAAGFWYRQILRFDIHPDGFAGYKTLENSWNMQKNLAFGEGIAGIGSALVKALHPEKVNFDDLIWHF</sequence>
<evidence type="ECO:0008006" key="3">
    <source>
        <dbReference type="Google" id="ProtNLM"/>
    </source>
</evidence>
<evidence type="ECO:0000313" key="2">
    <source>
        <dbReference type="Proteomes" id="UP000241964"/>
    </source>
</evidence>